<feature type="compositionally biased region" description="Polar residues" evidence="4">
    <location>
        <begin position="57"/>
        <end position="66"/>
    </location>
</feature>
<dbReference type="PROSITE" id="PS51742">
    <property type="entry name" value="PPC"/>
    <property type="match status" value="1"/>
</dbReference>
<keyword evidence="3" id="KW-0804">Transcription</keyword>
<feature type="region of interest" description="Disordered" evidence="4">
    <location>
        <begin position="179"/>
        <end position="208"/>
    </location>
</feature>
<feature type="compositionally biased region" description="Acidic residues" evidence="4">
    <location>
        <begin position="179"/>
        <end position="188"/>
    </location>
</feature>
<evidence type="ECO:0000313" key="7">
    <source>
        <dbReference type="Proteomes" id="UP000325577"/>
    </source>
</evidence>
<dbReference type="GO" id="GO:0005634">
    <property type="term" value="C:nucleus"/>
    <property type="evidence" value="ECO:0007669"/>
    <property type="project" value="TreeGrafter"/>
</dbReference>
<dbReference type="Proteomes" id="UP000325577">
    <property type="component" value="Linkage Group LG0"/>
</dbReference>
<dbReference type="InterPro" id="IPR014476">
    <property type="entry name" value="AHL15-29"/>
</dbReference>
<keyword evidence="1" id="KW-0805">Transcription regulation</keyword>
<dbReference type="AlphaFoldDB" id="A0A5J5C889"/>
<dbReference type="GO" id="GO:0003680">
    <property type="term" value="F:minor groove of adenine-thymine-rich DNA binding"/>
    <property type="evidence" value="ECO:0007669"/>
    <property type="project" value="InterPro"/>
</dbReference>
<dbReference type="CDD" id="cd11378">
    <property type="entry name" value="DUF296"/>
    <property type="match status" value="1"/>
</dbReference>
<keyword evidence="2" id="KW-0238">DNA-binding</keyword>
<feature type="region of interest" description="Disordered" evidence="4">
    <location>
        <begin position="44"/>
        <end position="76"/>
    </location>
</feature>
<gene>
    <name evidence="6" type="ORF">F0562_001827</name>
</gene>
<dbReference type="GO" id="GO:0003700">
    <property type="term" value="F:DNA-binding transcription factor activity"/>
    <property type="evidence" value="ECO:0007669"/>
    <property type="project" value="TreeGrafter"/>
</dbReference>
<dbReference type="PANTHER" id="PTHR31100">
    <property type="entry name" value="AT-HOOK MOTIF NUCLEAR-LOCALIZED PROTEIN 15"/>
    <property type="match status" value="1"/>
</dbReference>
<keyword evidence="7" id="KW-1185">Reference proteome</keyword>
<dbReference type="SUPFAM" id="SSF117856">
    <property type="entry name" value="AF0104/ALDC/Ptd012-like"/>
    <property type="match status" value="1"/>
</dbReference>
<evidence type="ECO:0000256" key="3">
    <source>
        <dbReference type="ARBA" id="ARBA00023163"/>
    </source>
</evidence>
<dbReference type="OrthoDB" id="1911285at2759"/>
<accession>A0A5J5C889</accession>
<reference evidence="6 7" key="1">
    <citation type="submission" date="2019-09" db="EMBL/GenBank/DDBJ databases">
        <title>A chromosome-level genome assembly of the Chinese tupelo Nyssa sinensis.</title>
        <authorList>
            <person name="Yang X."/>
            <person name="Kang M."/>
            <person name="Yang Y."/>
            <person name="Xiong H."/>
            <person name="Wang M."/>
            <person name="Zhang Z."/>
            <person name="Wang Z."/>
            <person name="Wu H."/>
            <person name="Ma T."/>
            <person name="Liu J."/>
            <person name="Xi Z."/>
        </authorList>
    </citation>
    <scope>NUCLEOTIDE SEQUENCE [LARGE SCALE GENOMIC DNA]</scope>
    <source>
        <strain evidence="6">J267</strain>
        <tissue evidence="6">Leaf</tissue>
    </source>
</reference>
<feature type="compositionally biased region" description="Polar residues" evidence="4">
    <location>
        <begin position="273"/>
        <end position="306"/>
    </location>
</feature>
<feature type="region of interest" description="Disordered" evidence="4">
    <location>
        <begin position="258"/>
        <end position="330"/>
    </location>
</feature>
<sequence>MSDTQQEHALAVARLAPRLAALRIELCPGYMKKARALLTQELQNRTKARPGQDWSGRGTSNSINSDSPHEKCLSVPSNTQSEYMPLEKFAIESPTSIVATDFETEKHPISSTEIQIVDKSVAEEGPVNWTNTQNFHSGSSRVLEEKCEDDGDDWLKAESSEIVGGGGTTMLTENEEDISFSDLEEDDGDVPKSYKKVTYGSDSSTKDSQDWVQLSSSSVDSSKDINAVTTLQIKETFKSISTMADYTGTISLFHSRELSHTSDDEEDQEHSPRTVTPLTGTASGGPSRSKISTNGRGSEITGSTPEAATRKPRGRPPGSKNKPKPPIVVTRESELALKPAVLEISAGSDIIEMVAQFARRRHLGISILSGSGTVSNVTLRHPVTHAPNLTLHGPFNILSLSGSFLGSCSSSTSSSCTFGISLAGAQGQVFGGIVAGKVTATSQVMLVGATFMNPSFHRLPAGEMEEAEKKKTAAAGASEGCSSATASMSVYGVAAPSPLNCQISPDVLSWGPTSRQTPPY</sequence>
<dbReference type="Pfam" id="PF03479">
    <property type="entry name" value="PCC"/>
    <property type="match status" value="1"/>
</dbReference>
<evidence type="ECO:0000256" key="4">
    <source>
        <dbReference type="SAM" id="MobiDB-lite"/>
    </source>
</evidence>
<protein>
    <recommendedName>
        <fullName evidence="5">PPC domain-containing protein</fullName>
    </recommendedName>
</protein>
<evidence type="ECO:0000313" key="6">
    <source>
        <dbReference type="EMBL" id="KAA8550157.1"/>
    </source>
</evidence>
<dbReference type="InterPro" id="IPR005175">
    <property type="entry name" value="PPC_dom"/>
</dbReference>
<name>A0A5J5C889_9ASTE</name>
<organism evidence="6 7">
    <name type="scientific">Nyssa sinensis</name>
    <dbReference type="NCBI Taxonomy" id="561372"/>
    <lineage>
        <taxon>Eukaryota</taxon>
        <taxon>Viridiplantae</taxon>
        <taxon>Streptophyta</taxon>
        <taxon>Embryophyta</taxon>
        <taxon>Tracheophyta</taxon>
        <taxon>Spermatophyta</taxon>
        <taxon>Magnoliopsida</taxon>
        <taxon>eudicotyledons</taxon>
        <taxon>Gunneridae</taxon>
        <taxon>Pentapetalae</taxon>
        <taxon>asterids</taxon>
        <taxon>Cornales</taxon>
        <taxon>Nyssaceae</taxon>
        <taxon>Nyssa</taxon>
    </lineage>
</organism>
<feature type="domain" description="PPC" evidence="5">
    <location>
        <begin position="332"/>
        <end position="472"/>
    </location>
</feature>
<dbReference type="Gene3D" id="3.30.1330.80">
    <property type="entry name" value="Hypothetical protein, similar to alpha- acetolactate decarboxylase, domain 2"/>
    <property type="match status" value="1"/>
</dbReference>
<evidence type="ECO:0000256" key="2">
    <source>
        <dbReference type="ARBA" id="ARBA00023125"/>
    </source>
</evidence>
<evidence type="ECO:0000259" key="5">
    <source>
        <dbReference type="PROSITE" id="PS51742"/>
    </source>
</evidence>
<dbReference type="PANTHER" id="PTHR31100:SF63">
    <property type="entry name" value="AT-HOOK MOTIF NUCLEAR-LOCALIZED PROTEIN"/>
    <property type="match status" value="1"/>
</dbReference>
<evidence type="ECO:0000256" key="1">
    <source>
        <dbReference type="ARBA" id="ARBA00023015"/>
    </source>
</evidence>
<dbReference type="EMBL" id="CM018031">
    <property type="protein sequence ID" value="KAA8550157.1"/>
    <property type="molecule type" value="Genomic_DNA"/>
</dbReference>
<proteinExistence type="predicted"/>